<protein>
    <submittedName>
        <fullName evidence="3">Uncharacterized protein</fullName>
    </submittedName>
</protein>
<organism evidence="3 4">
    <name type="scientific">Puccinia coronata f. sp. avenae</name>
    <dbReference type="NCBI Taxonomy" id="200324"/>
    <lineage>
        <taxon>Eukaryota</taxon>
        <taxon>Fungi</taxon>
        <taxon>Dikarya</taxon>
        <taxon>Basidiomycota</taxon>
        <taxon>Pucciniomycotina</taxon>
        <taxon>Pucciniomycetes</taxon>
        <taxon>Pucciniales</taxon>
        <taxon>Pucciniaceae</taxon>
        <taxon>Puccinia</taxon>
    </lineage>
</organism>
<dbReference type="Proteomes" id="UP000235392">
    <property type="component" value="Unassembled WGS sequence"/>
</dbReference>
<dbReference type="EMBL" id="PGCI01001136">
    <property type="protein sequence ID" value="PLW07373.1"/>
    <property type="molecule type" value="Genomic_DNA"/>
</dbReference>
<evidence type="ECO:0000256" key="1">
    <source>
        <dbReference type="SAM" id="MobiDB-lite"/>
    </source>
</evidence>
<proteinExistence type="predicted"/>
<evidence type="ECO:0000313" key="4">
    <source>
        <dbReference type="Proteomes" id="UP000235392"/>
    </source>
</evidence>
<reference evidence="3 4" key="1">
    <citation type="submission" date="2017-11" db="EMBL/GenBank/DDBJ databases">
        <title>De novo assembly and phasing of dikaryotic genomes from two isolates of Puccinia coronata f. sp. avenae, the causal agent of oat crown rust.</title>
        <authorList>
            <person name="Miller M.E."/>
            <person name="Zhang Y."/>
            <person name="Omidvar V."/>
            <person name="Sperschneider J."/>
            <person name="Schwessinger B."/>
            <person name="Raley C."/>
            <person name="Palmer J.M."/>
            <person name="Garnica D."/>
            <person name="Upadhyaya N."/>
            <person name="Rathjen J."/>
            <person name="Taylor J.M."/>
            <person name="Park R.F."/>
            <person name="Dodds P.N."/>
            <person name="Hirsch C.D."/>
            <person name="Kianian S.F."/>
            <person name="Figueroa M."/>
        </authorList>
    </citation>
    <scope>NUCLEOTIDE SEQUENCE [LARGE SCALE GENOMIC DNA]</scope>
    <source>
        <strain evidence="3">12SD80</strain>
    </source>
</reference>
<feature type="region of interest" description="Disordered" evidence="1">
    <location>
        <begin position="63"/>
        <end position="107"/>
    </location>
</feature>
<dbReference type="AlphaFoldDB" id="A0A2N5TUB7"/>
<comment type="caution">
    <text evidence="3">The sequence shown here is derived from an EMBL/GenBank/DDBJ whole genome shotgun (WGS) entry which is preliminary data.</text>
</comment>
<sequence>MSLSLSKQPFASPANTWVQPPLHIFYNRSIMKSFILTAAAIVAAFISMASCSPLESIEVHDSETLAAGAGEDRGHVPRPGRFQQRVGQEEEPDPDGDGSTRVVTKER</sequence>
<accession>A0A2N5TUB7</accession>
<dbReference type="EMBL" id="PGCI01000343">
    <property type="protein sequence ID" value="PLW29049.1"/>
    <property type="molecule type" value="Genomic_DNA"/>
</dbReference>
<name>A0A2N5TUB7_9BASI</name>
<gene>
    <name evidence="3" type="ORF">PCASD_16239</name>
    <name evidence="2" type="ORF">PCASD_24443</name>
</gene>
<evidence type="ECO:0000313" key="3">
    <source>
        <dbReference type="EMBL" id="PLW29049.1"/>
    </source>
</evidence>
<evidence type="ECO:0000313" key="2">
    <source>
        <dbReference type="EMBL" id="PLW07373.1"/>
    </source>
</evidence>